<dbReference type="GO" id="GO:0016301">
    <property type="term" value="F:kinase activity"/>
    <property type="evidence" value="ECO:0007669"/>
    <property type="project" value="UniProtKB-KW"/>
</dbReference>
<dbReference type="GO" id="GO:0000287">
    <property type="term" value="F:magnesium ion binding"/>
    <property type="evidence" value="ECO:0007669"/>
    <property type="project" value="UniProtKB-UniRule"/>
</dbReference>
<accession>A0A7D6GPS8</accession>
<dbReference type="Proteomes" id="UP000510869">
    <property type="component" value="Chromosome"/>
</dbReference>
<keyword evidence="1" id="KW-0418">Kinase</keyword>
<dbReference type="GeneID" id="56141545"/>
<keyword evidence="4" id="KW-1185">Reference proteome</keyword>
<protein>
    <recommendedName>
        <fullName evidence="1">6-hydroxymethyl-7,8-dihydropterin pyrophosphokinase</fullName>
        <shortName evidence="1">HPPK</shortName>
        <ecNumber evidence="1">2.7.6.3</ecNumber>
    </recommendedName>
    <alternativeName>
        <fullName evidence="1">2-amino-4-hydroxy-6-hydroxymethyldihydropteridine pyrophosphokinase</fullName>
    </alternativeName>
    <alternativeName>
        <fullName evidence="1">6-hydroxymethyl-7,8-dihydropterin diphosphokinase</fullName>
        <shortName evidence="1">6-HMPDK</shortName>
    </alternativeName>
    <alternativeName>
        <fullName evidence="1">7,8-dihydro-6-hydroxymethylpterin diphosphokinase</fullName>
    </alternativeName>
    <alternativeName>
        <fullName evidence="1">7,8-dihydro-6-hydroxymethylpterin pyrophosphokinase</fullName>
        <shortName evidence="1">PPPK</shortName>
    </alternativeName>
</protein>
<dbReference type="PANTHER" id="PTHR39648:SF1">
    <property type="entry name" value="6-HYDROXYMETHYL-7,8-DIHYDROPTERIN PYROPHOSPHOKINASE"/>
    <property type="match status" value="1"/>
</dbReference>
<dbReference type="AlphaFoldDB" id="A0A7D6GPS8"/>
<keyword evidence="1" id="KW-0067">ATP-binding</keyword>
<dbReference type="KEGG" id="nay:HYG81_00030"/>
<dbReference type="GO" id="GO:0005524">
    <property type="term" value="F:ATP binding"/>
    <property type="evidence" value="ECO:0007669"/>
    <property type="project" value="UniProtKB-UniRule"/>
</dbReference>
<proteinExistence type="inferred from homology"/>
<dbReference type="GO" id="GO:0003848">
    <property type="term" value="F:2-amino-4-hydroxy-6-hydroxymethyldihydropteridine diphosphokinase activity"/>
    <property type="evidence" value="ECO:0007669"/>
    <property type="project" value="UniProtKB-UniRule"/>
</dbReference>
<feature type="domain" description="6-hydroxymethylpterin diphosphokinase MptE-like" evidence="2">
    <location>
        <begin position="43"/>
        <end position="185"/>
    </location>
</feature>
<comment type="catalytic activity">
    <reaction evidence="1">
        <text>6-hydroxymethyl-7,8-dihydropterin + ATP = (7,8-dihydropterin-6-yl)methyl diphosphate + AMP + H(+)</text>
        <dbReference type="Rhea" id="RHEA:11412"/>
        <dbReference type="ChEBI" id="CHEBI:15378"/>
        <dbReference type="ChEBI" id="CHEBI:30616"/>
        <dbReference type="ChEBI" id="CHEBI:44841"/>
        <dbReference type="ChEBI" id="CHEBI:72950"/>
        <dbReference type="ChEBI" id="CHEBI:456215"/>
        <dbReference type="EC" id="2.7.6.3"/>
    </reaction>
</comment>
<dbReference type="InterPro" id="IPR002826">
    <property type="entry name" value="MptE-like"/>
</dbReference>
<evidence type="ECO:0000313" key="4">
    <source>
        <dbReference type="Proteomes" id="UP000510869"/>
    </source>
</evidence>
<comment type="function">
    <text evidence="1">Catalyzes the transfer of diphosphate from ATP to 6-hydroxymethyl-7,8-dihydropterin (6-HMD), leading to 6-hydroxymethyl-7,8-dihydropterin diphosphate (6-HMDP).</text>
</comment>
<comment type="pathway">
    <text evidence="1">Cofactor biosynthesis; tetrahydrofolate biosynthesis; 2-amino-4-hydroxy-6-hydroxymethyl-7,8-dihydropteridine diphosphate from 7,8-dihydroneopterin triphosphate: step 4/4.</text>
</comment>
<evidence type="ECO:0000313" key="3">
    <source>
        <dbReference type="EMBL" id="QLK26061.1"/>
    </source>
</evidence>
<dbReference type="RefSeq" id="WP_180841241.1">
    <property type="nucleotide sequence ID" value="NZ_CP059154.1"/>
</dbReference>
<dbReference type="OrthoDB" id="34207at2157"/>
<organism evidence="3 4">
    <name type="scientific">Natrinema zhouii</name>
    <dbReference type="NCBI Taxonomy" id="1710539"/>
    <lineage>
        <taxon>Archaea</taxon>
        <taxon>Methanobacteriati</taxon>
        <taxon>Methanobacteriota</taxon>
        <taxon>Stenosarchaea group</taxon>
        <taxon>Halobacteria</taxon>
        <taxon>Halobacteriales</taxon>
        <taxon>Natrialbaceae</taxon>
        <taxon>Natrinema</taxon>
    </lineage>
</organism>
<evidence type="ECO:0000256" key="1">
    <source>
        <dbReference type="HAMAP-Rule" id="MF_02131"/>
    </source>
</evidence>
<comment type="cofactor">
    <cofactor evidence="1">
        <name>Mg(2+)</name>
        <dbReference type="ChEBI" id="CHEBI:18420"/>
    </cofactor>
</comment>
<keyword evidence="1" id="KW-0808">Transferase</keyword>
<dbReference type="EMBL" id="CP059154">
    <property type="protein sequence ID" value="QLK26061.1"/>
    <property type="molecule type" value="Genomic_DNA"/>
</dbReference>
<dbReference type="EC" id="2.7.6.3" evidence="1"/>
<sequence length="235" mass="25820">MEFDEWEPVYEAICSDFGYDRADDERGRELLASLLEEPFDLADLSFVSEKTVAVAGAGPSLETDRDLERARDADVVVAASTAADTLVSHGIDVDCMVTDLDKNPDTVERLTARDVPVAVHGHGDNLAAIRDIVPDCDDAYVLPTTQAAPRGVVRNVGGFTDGDRAAFLADHVGAARLEFVGWDFDDPAVDPAKARKLEWAERLLYWLESRRDERFAVLDGRRETIDVDGVPVESQ</sequence>
<gene>
    <name evidence="1" type="primary">mptE</name>
    <name evidence="3" type="ORF">HYG81_00030</name>
</gene>
<dbReference type="Pfam" id="PF01973">
    <property type="entry name" value="MptE-like"/>
    <property type="match status" value="1"/>
</dbReference>
<dbReference type="HAMAP" id="MF_02131">
    <property type="entry name" value="HMPDK_arch"/>
    <property type="match status" value="1"/>
</dbReference>
<dbReference type="PANTHER" id="PTHR39648">
    <property type="entry name" value="6-HYDROXYMETHYL-7,8-DIHYDROPTERIN PYROPHOSPHOKINASE"/>
    <property type="match status" value="1"/>
</dbReference>
<reference evidence="3 4" key="1">
    <citation type="submission" date="2020-07" db="EMBL/GenBank/DDBJ databases">
        <title>Natrinema (YPL30) sp. nov. and Haloterrigena xxxxxx (YPL8) sp. nov., isolated from a salt mine.</title>
        <authorList>
            <person name="Cui H."/>
        </authorList>
    </citation>
    <scope>NUCLEOTIDE SEQUENCE [LARGE SCALE GENOMIC DNA]</scope>
    <source>
        <strain evidence="3 4">YPL13</strain>
    </source>
</reference>
<dbReference type="UniPathway" id="UPA00077">
    <property type="reaction ID" value="UER00155"/>
</dbReference>
<evidence type="ECO:0000259" key="2">
    <source>
        <dbReference type="Pfam" id="PF01973"/>
    </source>
</evidence>
<keyword evidence="1" id="KW-0460">Magnesium</keyword>
<dbReference type="GO" id="GO:0046654">
    <property type="term" value="P:tetrahydrofolate biosynthetic process"/>
    <property type="evidence" value="ECO:0007669"/>
    <property type="project" value="UniProtKB-UniRule"/>
</dbReference>
<keyword evidence="1" id="KW-0289">Folate biosynthesis</keyword>
<dbReference type="GO" id="GO:0046656">
    <property type="term" value="P:folic acid biosynthetic process"/>
    <property type="evidence" value="ECO:0007669"/>
    <property type="project" value="UniProtKB-KW"/>
</dbReference>
<comment type="similarity">
    <text evidence="1">Belongs to the archaeal 6-HMPDK family.</text>
</comment>
<keyword evidence="1" id="KW-0547">Nucleotide-binding</keyword>
<name>A0A7D6GPS8_9EURY</name>
<dbReference type="InterPro" id="IPR027510">
    <property type="entry name" value="HMPDK_MptE"/>
</dbReference>